<feature type="binding site" evidence="7">
    <location>
        <position position="85"/>
    </location>
    <ligand>
        <name>Zn(2+)</name>
        <dbReference type="ChEBI" id="CHEBI:29105"/>
        <label>1</label>
    </ligand>
</feature>
<evidence type="ECO:0000256" key="2">
    <source>
        <dbReference type="ARBA" id="ARBA00006153"/>
    </source>
</evidence>
<feature type="binding site" evidence="8">
    <location>
        <position position="283"/>
    </location>
    <ligand>
        <name>allantoate</name>
        <dbReference type="ChEBI" id="CHEBI:17536"/>
    </ligand>
</feature>
<comment type="similarity">
    <text evidence="2">Belongs to the peptidase M20 family.</text>
</comment>
<feature type="binding site" evidence="7">
    <location>
        <position position="129"/>
    </location>
    <ligand>
        <name>Zn(2+)</name>
        <dbReference type="ChEBI" id="CHEBI:29105"/>
        <label>2</label>
    </ligand>
</feature>
<dbReference type="InterPro" id="IPR010158">
    <property type="entry name" value="Amidase_Cbmase"/>
</dbReference>
<dbReference type="PIRSF" id="PIRSF001235">
    <property type="entry name" value="Amidase_carbamoylase"/>
    <property type="match status" value="1"/>
</dbReference>
<evidence type="ECO:0000256" key="6">
    <source>
        <dbReference type="ARBA" id="ARBA00023211"/>
    </source>
</evidence>
<comment type="subunit">
    <text evidence="3">Homodimer.</text>
</comment>
<dbReference type="GO" id="GO:0046872">
    <property type="term" value="F:metal ion binding"/>
    <property type="evidence" value="ECO:0007669"/>
    <property type="project" value="UniProtKB-KW"/>
</dbReference>
<dbReference type="SUPFAM" id="SSF53187">
    <property type="entry name" value="Zn-dependent exopeptidases"/>
    <property type="match status" value="1"/>
</dbReference>
<keyword evidence="11" id="KW-1185">Reference proteome</keyword>
<evidence type="ECO:0000313" key="11">
    <source>
        <dbReference type="Proteomes" id="UP000537326"/>
    </source>
</evidence>
<dbReference type="InterPro" id="IPR036264">
    <property type="entry name" value="Bact_exopeptidase_dim_dom"/>
</dbReference>
<feature type="binding site" evidence="7">
    <location>
        <position position="391"/>
    </location>
    <ligand>
        <name>Zn(2+)</name>
        <dbReference type="ChEBI" id="CHEBI:29105"/>
        <label>2</label>
    </ligand>
</feature>
<dbReference type="InterPro" id="IPR002933">
    <property type="entry name" value="Peptidase_M20"/>
</dbReference>
<comment type="cofactor">
    <cofactor evidence="1">
        <name>Mn(2+)</name>
        <dbReference type="ChEBI" id="CHEBI:29035"/>
    </cofactor>
</comment>
<dbReference type="EC" id="3.5.3.9" evidence="10"/>
<comment type="cofactor">
    <cofactor evidence="7">
        <name>Zn(2+)</name>
        <dbReference type="ChEBI" id="CHEBI:29105"/>
    </cofactor>
    <text evidence="7">Binds 2 Zn(2+) ions per subunit.</text>
</comment>
<feature type="binding site" evidence="7">
    <location>
        <position position="96"/>
    </location>
    <ligand>
        <name>Zn(2+)</name>
        <dbReference type="ChEBI" id="CHEBI:29105"/>
        <label>2</label>
    </ligand>
</feature>
<name>A0A7Y9YF93_9ACTN</name>
<sequence length="430" mass="46579">MNARPGPGADAARVLERCHELDRYSAHPAHLERTHLTPQHARANEVVAGWMADAGLRTWVDAAGNVCGRREGREPGLPALLLGSHLDTVPDAGSYDGMLGVVMAIAVAQRLHDVELPFALELIGFSDEEGSRFGTALLGSQAVAGHWREDWWDLRDRDGVTLHQAFLDFGLDPRRVHEAARQPHELVGYLEAHIEQGPYLEARDEPLGYVTTIAGARRFRLSVVGEARHAGGTPYARRRDALVGAAEVITEIERMARASGDADEHDGCIATVGRIEVQPGAVNVIPGRADLSLDLRAATDEARDAMWVRMERRIQELCAARGLRFEAQERHRAPAAPCAPWLTDAVVAGIGSTGQPSPLGLWSRAGHDAMAMARITDIGMLFLRCHDGISHHPDEAVLPEDVEVGLDAFEAAVRATATSYAARALRSSPA</sequence>
<organism evidence="10 11">
    <name type="scientific">Nocardioides marinus</name>
    <dbReference type="NCBI Taxonomy" id="374514"/>
    <lineage>
        <taxon>Bacteria</taxon>
        <taxon>Bacillati</taxon>
        <taxon>Actinomycetota</taxon>
        <taxon>Actinomycetes</taxon>
        <taxon>Propionibacteriales</taxon>
        <taxon>Nocardioidaceae</taxon>
        <taxon>Nocardioides</taxon>
    </lineage>
</organism>
<dbReference type="EMBL" id="JACBZI010000001">
    <property type="protein sequence ID" value="NYI11113.1"/>
    <property type="molecule type" value="Genomic_DNA"/>
</dbReference>
<evidence type="ECO:0000256" key="3">
    <source>
        <dbReference type="ARBA" id="ARBA00011738"/>
    </source>
</evidence>
<protein>
    <submittedName>
        <fullName evidence="10">Allantoate deiminase</fullName>
        <ecNumber evidence="10">3.5.3.9</ecNumber>
    </submittedName>
</protein>
<evidence type="ECO:0000256" key="7">
    <source>
        <dbReference type="PIRSR" id="PIRSR001235-1"/>
    </source>
</evidence>
<proteinExistence type="inferred from homology"/>
<dbReference type="InterPro" id="IPR011650">
    <property type="entry name" value="Peptidase_M20_dimer"/>
</dbReference>
<accession>A0A7Y9YF93</accession>
<evidence type="ECO:0000256" key="5">
    <source>
        <dbReference type="ARBA" id="ARBA00022801"/>
    </source>
</evidence>
<keyword evidence="4 7" id="KW-0479">Metal-binding</keyword>
<dbReference type="NCBIfam" id="TIGR01879">
    <property type="entry name" value="hydantase"/>
    <property type="match status" value="1"/>
</dbReference>
<dbReference type="CDD" id="cd03884">
    <property type="entry name" value="M20_bAS"/>
    <property type="match status" value="1"/>
</dbReference>
<comment type="caution">
    <text evidence="10">The sequence shown here is derived from an EMBL/GenBank/DDBJ whole genome shotgun (WGS) entry which is preliminary data.</text>
</comment>
<dbReference type="RefSeq" id="WP_179531848.1">
    <property type="nucleotide sequence ID" value="NZ_BAAAPP010000005.1"/>
</dbReference>
<dbReference type="PANTHER" id="PTHR32494">
    <property type="entry name" value="ALLANTOATE DEIMINASE-RELATED"/>
    <property type="match status" value="1"/>
</dbReference>
<dbReference type="PROSITE" id="PS00758">
    <property type="entry name" value="ARGE_DAPE_CPG2_1"/>
    <property type="match status" value="1"/>
</dbReference>
<dbReference type="AlphaFoldDB" id="A0A7Y9YF93"/>
<evidence type="ECO:0000259" key="9">
    <source>
        <dbReference type="Pfam" id="PF07687"/>
    </source>
</evidence>
<evidence type="ECO:0000256" key="4">
    <source>
        <dbReference type="ARBA" id="ARBA00022723"/>
    </source>
</evidence>
<evidence type="ECO:0000313" key="10">
    <source>
        <dbReference type="EMBL" id="NYI11113.1"/>
    </source>
</evidence>
<keyword evidence="6" id="KW-0464">Manganese</keyword>
<gene>
    <name evidence="10" type="ORF">BKA05_002628</name>
</gene>
<feature type="binding site" evidence="8">
    <location>
        <position position="218"/>
    </location>
    <ligand>
        <name>allantoate</name>
        <dbReference type="ChEBI" id="CHEBI:17536"/>
    </ligand>
</feature>
<evidence type="ECO:0000256" key="1">
    <source>
        <dbReference type="ARBA" id="ARBA00001936"/>
    </source>
</evidence>
<dbReference type="GO" id="GO:0047652">
    <property type="term" value="F:allantoate deiminase activity"/>
    <property type="evidence" value="ECO:0007669"/>
    <property type="project" value="UniProtKB-EC"/>
</dbReference>
<keyword evidence="7" id="KW-0862">Zinc</keyword>
<keyword evidence="5 10" id="KW-0378">Hydrolase</keyword>
<dbReference type="Pfam" id="PF01546">
    <property type="entry name" value="Peptidase_M20"/>
    <property type="match status" value="1"/>
</dbReference>
<dbReference type="InterPro" id="IPR001261">
    <property type="entry name" value="ArgE/DapE_CS"/>
</dbReference>
<feature type="domain" description="Peptidase M20 dimerisation" evidence="9">
    <location>
        <begin position="215"/>
        <end position="318"/>
    </location>
</feature>
<dbReference type="Gene3D" id="3.40.630.10">
    <property type="entry name" value="Zn peptidases"/>
    <property type="match status" value="1"/>
</dbReference>
<dbReference type="NCBIfam" id="NF006775">
    <property type="entry name" value="PRK09290.2-5"/>
    <property type="match status" value="1"/>
</dbReference>
<dbReference type="Pfam" id="PF07687">
    <property type="entry name" value="M20_dimer"/>
    <property type="match status" value="1"/>
</dbReference>
<reference evidence="10 11" key="1">
    <citation type="submission" date="2020-07" db="EMBL/GenBank/DDBJ databases">
        <title>Sequencing the genomes of 1000 actinobacteria strains.</title>
        <authorList>
            <person name="Klenk H.-P."/>
        </authorList>
    </citation>
    <scope>NUCLEOTIDE SEQUENCE [LARGE SCALE GENOMIC DNA]</scope>
    <source>
        <strain evidence="10 11">DSM 18248</strain>
    </source>
</reference>
<dbReference type="Proteomes" id="UP000537326">
    <property type="component" value="Unassembled WGS sequence"/>
</dbReference>
<dbReference type="PANTHER" id="PTHR32494:SF19">
    <property type="entry name" value="ALLANTOATE DEIMINASE-RELATED"/>
    <property type="match status" value="1"/>
</dbReference>
<feature type="binding site" evidence="7">
    <location>
        <position position="96"/>
    </location>
    <ligand>
        <name>Zn(2+)</name>
        <dbReference type="ChEBI" id="CHEBI:29105"/>
        <label>1</label>
    </ligand>
</feature>
<dbReference type="Gene3D" id="3.30.70.360">
    <property type="match status" value="1"/>
</dbReference>
<feature type="binding site" evidence="7">
    <location>
        <position position="193"/>
    </location>
    <ligand>
        <name>Zn(2+)</name>
        <dbReference type="ChEBI" id="CHEBI:29105"/>
        <label>1</label>
    </ligand>
</feature>
<dbReference type="SUPFAM" id="SSF55031">
    <property type="entry name" value="Bacterial exopeptidase dimerisation domain"/>
    <property type="match status" value="1"/>
</dbReference>
<evidence type="ECO:0000256" key="8">
    <source>
        <dbReference type="PIRSR" id="PIRSR001235-2"/>
    </source>
</evidence>
<feature type="binding site" evidence="8">
    <location>
        <position position="296"/>
    </location>
    <ligand>
        <name>allantoate</name>
        <dbReference type="ChEBI" id="CHEBI:17536"/>
    </ligand>
</feature>